<reference evidence="1" key="5">
    <citation type="journal article" date="2021" name="G3 (Bethesda)">
        <title>Aegilops tauschii genome assembly Aet v5.0 features greater sequence contiguity and improved annotation.</title>
        <authorList>
            <person name="Wang L."/>
            <person name="Zhu T."/>
            <person name="Rodriguez J.C."/>
            <person name="Deal K.R."/>
            <person name="Dubcovsky J."/>
            <person name="McGuire P.E."/>
            <person name="Lux T."/>
            <person name="Spannagl M."/>
            <person name="Mayer K.F.X."/>
            <person name="Baldrich P."/>
            <person name="Meyers B.C."/>
            <person name="Huo N."/>
            <person name="Gu Y.Q."/>
            <person name="Zhou H."/>
            <person name="Devos K.M."/>
            <person name="Bennetzen J.L."/>
            <person name="Unver T."/>
            <person name="Budak H."/>
            <person name="Gulick P.J."/>
            <person name="Galiba G."/>
            <person name="Kalapos B."/>
            <person name="Nelson D.R."/>
            <person name="Li P."/>
            <person name="You F.M."/>
            <person name="Luo M.C."/>
            <person name="Dvorak J."/>
        </authorList>
    </citation>
    <scope>NUCLEOTIDE SEQUENCE [LARGE SCALE GENOMIC DNA]</scope>
    <source>
        <strain evidence="1">cv. AL8/78</strain>
    </source>
</reference>
<reference evidence="2" key="2">
    <citation type="journal article" date="2017" name="Nat. Plants">
        <title>The Aegilops tauschii genome reveals multiple impacts of transposons.</title>
        <authorList>
            <person name="Zhao G."/>
            <person name="Zou C."/>
            <person name="Li K."/>
            <person name="Wang K."/>
            <person name="Li T."/>
            <person name="Gao L."/>
            <person name="Zhang X."/>
            <person name="Wang H."/>
            <person name="Yang Z."/>
            <person name="Liu X."/>
            <person name="Jiang W."/>
            <person name="Mao L."/>
            <person name="Kong X."/>
            <person name="Jiao Y."/>
            <person name="Jia J."/>
        </authorList>
    </citation>
    <scope>NUCLEOTIDE SEQUENCE [LARGE SCALE GENOMIC DNA]</scope>
    <source>
        <strain evidence="2">cv. AL8/78</strain>
    </source>
</reference>
<reference evidence="1" key="4">
    <citation type="submission" date="2019-03" db="UniProtKB">
        <authorList>
            <consortium name="EnsemblPlants"/>
        </authorList>
    </citation>
    <scope>IDENTIFICATION</scope>
</reference>
<protein>
    <submittedName>
        <fullName evidence="1">Uncharacterized protein</fullName>
    </submittedName>
</protein>
<dbReference type="EnsemblPlants" id="AET4Gv20778700.2">
    <property type="protein sequence ID" value="AET4Gv20778700.2"/>
    <property type="gene ID" value="AET4Gv20778700"/>
</dbReference>
<name>A0A453J394_AEGTS</name>
<keyword evidence="2" id="KW-1185">Reference proteome</keyword>
<accession>A0A453J394</accession>
<dbReference type="AlphaFoldDB" id="A0A453J394"/>
<organism evidence="1 2">
    <name type="scientific">Aegilops tauschii subsp. strangulata</name>
    <name type="common">Goatgrass</name>
    <dbReference type="NCBI Taxonomy" id="200361"/>
    <lineage>
        <taxon>Eukaryota</taxon>
        <taxon>Viridiplantae</taxon>
        <taxon>Streptophyta</taxon>
        <taxon>Embryophyta</taxon>
        <taxon>Tracheophyta</taxon>
        <taxon>Spermatophyta</taxon>
        <taxon>Magnoliopsida</taxon>
        <taxon>Liliopsida</taxon>
        <taxon>Poales</taxon>
        <taxon>Poaceae</taxon>
        <taxon>BOP clade</taxon>
        <taxon>Pooideae</taxon>
        <taxon>Triticodae</taxon>
        <taxon>Triticeae</taxon>
        <taxon>Triticinae</taxon>
        <taxon>Aegilops</taxon>
    </lineage>
</organism>
<sequence length="82" mass="9388">MMSCSNLPGFVHLRLFSISWSPYLCRFWGVSSPLEYVTPAFSNIPWVFSVLPILGQSEIIGRLYPCNADPHKRVHIFTLMNT</sequence>
<dbReference type="Gramene" id="AET4Gv20778700.2">
    <property type="protein sequence ID" value="AET4Gv20778700.2"/>
    <property type="gene ID" value="AET4Gv20778700"/>
</dbReference>
<reference evidence="2" key="1">
    <citation type="journal article" date="2014" name="Science">
        <title>Ancient hybridizations among the ancestral genomes of bread wheat.</title>
        <authorList>
            <consortium name="International Wheat Genome Sequencing Consortium,"/>
            <person name="Marcussen T."/>
            <person name="Sandve S.R."/>
            <person name="Heier L."/>
            <person name="Spannagl M."/>
            <person name="Pfeifer M."/>
            <person name="Jakobsen K.S."/>
            <person name="Wulff B.B."/>
            <person name="Steuernagel B."/>
            <person name="Mayer K.F."/>
            <person name="Olsen O.A."/>
        </authorList>
    </citation>
    <scope>NUCLEOTIDE SEQUENCE [LARGE SCALE GENOMIC DNA]</scope>
    <source>
        <strain evidence="2">cv. AL8/78</strain>
    </source>
</reference>
<reference evidence="1" key="3">
    <citation type="journal article" date="2017" name="Nature">
        <title>Genome sequence of the progenitor of the wheat D genome Aegilops tauschii.</title>
        <authorList>
            <person name="Luo M.C."/>
            <person name="Gu Y.Q."/>
            <person name="Puiu D."/>
            <person name="Wang H."/>
            <person name="Twardziok S.O."/>
            <person name="Deal K.R."/>
            <person name="Huo N."/>
            <person name="Zhu T."/>
            <person name="Wang L."/>
            <person name="Wang Y."/>
            <person name="McGuire P.E."/>
            <person name="Liu S."/>
            <person name="Long H."/>
            <person name="Ramasamy R.K."/>
            <person name="Rodriguez J.C."/>
            <person name="Van S.L."/>
            <person name="Yuan L."/>
            <person name="Wang Z."/>
            <person name="Xia Z."/>
            <person name="Xiao L."/>
            <person name="Anderson O.D."/>
            <person name="Ouyang S."/>
            <person name="Liang Y."/>
            <person name="Zimin A.V."/>
            <person name="Pertea G."/>
            <person name="Qi P."/>
            <person name="Bennetzen J.L."/>
            <person name="Dai X."/>
            <person name="Dawson M.W."/>
            <person name="Muller H.G."/>
            <person name="Kugler K."/>
            <person name="Rivarola-Duarte L."/>
            <person name="Spannagl M."/>
            <person name="Mayer K.F.X."/>
            <person name="Lu F.H."/>
            <person name="Bevan M.W."/>
            <person name="Leroy P."/>
            <person name="Li P."/>
            <person name="You F.M."/>
            <person name="Sun Q."/>
            <person name="Liu Z."/>
            <person name="Lyons E."/>
            <person name="Wicker T."/>
            <person name="Salzberg S.L."/>
            <person name="Devos K.M."/>
            <person name="Dvorak J."/>
        </authorList>
    </citation>
    <scope>NUCLEOTIDE SEQUENCE [LARGE SCALE GENOMIC DNA]</scope>
    <source>
        <strain evidence="1">cv. AL8/78</strain>
    </source>
</reference>
<proteinExistence type="predicted"/>
<dbReference type="Proteomes" id="UP000015105">
    <property type="component" value="Chromosome 4D"/>
</dbReference>
<evidence type="ECO:0000313" key="2">
    <source>
        <dbReference type="Proteomes" id="UP000015105"/>
    </source>
</evidence>
<evidence type="ECO:0000313" key="1">
    <source>
        <dbReference type="EnsemblPlants" id="AET4Gv20778700.2"/>
    </source>
</evidence>